<reference evidence="3" key="1">
    <citation type="submission" date="2014-08" db="EMBL/GenBank/DDBJ databases">
        <authorList>
            <person name="Senf B."/>
            <person name="Petzold A."/>
            <person name="Downie B.R."/>
            <person name="Koch P."/>
            <person name="Platzer M."/>
        </authorList>
    </citation>
    <scope>NUCLEOTIDE SEQUENCE [LARGE SCALE GENOMIC DNA]</scope>
    <source>
        <strain evidence="3">GRZ</strain>
    </source>
</reference>
<sequence length="517" mass="60384">MPFAAERKKLPPHDQITELQRKIQLLDGDKTAFYESSQSAMKKNRESILQLRQDNKRLYRKVAEAKAGDEHIIRVAFQNKGLKQDAFHNMSGKVTVDQKVLSKTKRLNASKHTTRTYQQRLDELKREYERIKPEGGSGANLHALENRLEKTQFKSKEAENITSYYQKLKTELQDESLTFQGQLDSLEAEILKYRKELHSLQVMRDDAQLSEEAAKAAFQQQDELLSRERKERERAITSYRKIVEEHKAETGKTERSVKRTPLQPDELSSEAQHSTTRIPAEEEKAFSALEEAFERIKETTGATDVQEIVKRFTSQKEMHEHLEKLKKENEEALLQLKEQRELLIQRFEEEEYSGDAKLSFFCLCLQLQAHQQRCDSARERLDWLTTTLSTVTAGVEHLAEKLQHITLQPDSEEAVLELLAQCELQLQLLQKEFEGKDLTAIMKEMGEDEFYIRIEENLPEYNTRVRLPEAQPLDDEDEPGVLSREVLKRQSQLIVDSNLKKKTWKRKKSKFWPKEEI</sequence>
<evidence type="ECO:0000256" key="2">
    <source>
        <dbReference type="SAM" id="MobiDB-lite"/>
    </source>
</evidence>
<reference evidence="3" key="3">
    <citation type="submission" date="2025-09" db="UniProtKB">
        <authorList>
            <consortium name="Ensembl"/>
        </authorList>
    </citation>
    <scope>IDENTIFICATION</scope>
</reference>
<dbReference type="AlphaFoldDB" id="A0A8C6L9S4"/>
<dbReference type="Ensembl" id="ENSNFUT00015015080.1">
    <property type="protein sequence ID" value="ENSNFUP00015014366.1"/>
    <property type="gene ID" value="ENSNFUG00015006949.1"/>
</dbReference>
<dbReference type="GO" id="GO:0097542">
    <property type="term" value="C:ciliary tip"/>
    <property type="evidence" value="ECO:0007669"/>
    <property type="project" value="TreeGrafter"/>
</dbReference>
<evidence type="ECO:0000313" key="3">
    <source>
        <dbReference type="Ensembl" id="ENSNFUP00015014366.1"/>
    </source>
</evidence>
<dbReference type="GO" id="GO:0036064">
    <property type="term" value="C:ciliary basal body"/>
    <property type="evidence" value="ECO:0007669"/>
    <property type="project" value="TreeGrafter"/>
</dbReference>
<feature type="coiled-coil region" evidence="1">
    <location>
        <begin position="107"/>
        <end position="203"/>
    </location>
</feature>
<gene>
    <name evidence="3" type="primary">odad3</name>
</gene>
<evidence type="ECO:0000313" key="4">
    <source>
        <dbReference type="Proteomes" id="UP000694548"/>
    </source>
</evidence>
<feature type="coiled-coil region" evidence="1">
    <location>
        <begin position="315"/>
        <end position="346"/>
    </location>
</feature>
<keyword evidence="4" id="KW-1185">Reference proteome</keyword>
<feature type="compositionally biased region" description="Basic and acidic residues" evidence="2">
    <location>
        <begin position="246"/>
        <end position="257"/>
    </location>
</feature>
<dbReference type="GO" id="GO:0036158">
    <property type="term" value="P:outer dynein arm assembly"/>
    <property type="evidence" value="ECO:0007669"/>
    <property type="project" value="InterPro"/>
</dbReference>
<dbReference type="InterPro" id="IPR033192">
    <property type="entry name" value="ODAD3"/>
</dbReference>
<dbReference type="GO" id="GO:0035253">
    <property type="term" value="C:ciliary rootlet"/>
    <property type="evidence" value="ECO:0007669"/>
    <property type="project" value="TreeGrafter"/>
</dbReference>
<name>A0A8C6L9S4_NOTFU</name>
<protein>
    <submittedName>
        <fullName evidence="3">Outer dynein arm docking complex subunit 3</fullName>
    </submittedName>
</protein>
<dbReference type="PANTHER" id="PTHR46518">
    <property type="entry name" value="COILED-COIL DOMAIN-CONTAINING PROTEIN 151"/>
    <property type="match status" value="1"/>
</dbReference>
<organism evidence="3 4">
    <name type="scientific">Nothobranchius furzeri</name>
    <name type="common">Turquoise killifish</name>
    <dbReference type="NCBI Taxonomy" id="105023"/>
    <lineage>
        <taxon>Eukaryota</taxon>
        <taxon>Metazoa</taxon>
        <taxon>Chordata</taxon>
        <taxon>Craniata</taxon>
        <taxon>Vertebrata</taxon>
        <taxon>Euteleostomi</taxon>
        <taxon>Actinopterygii</taxon>
        <taxon>Neopterygii</taxon>
        <taxon>Teleostei</taxon>
        <taxon>Neoteleostei</taxon>
        <taxon>Acanthomorphata</taxon>
        <taxon>Ovalentaria</taxon>
        <taxon>Atherinomorphae</taxon>
        <taxon>Cyprinodontiformes</taxon>
        <taxon>Nothobranchiidae</taxon>
        <taxon>Nothobranchius</taxon>
    </lineage>
</organism>
<dbReference type="GO" id="GO:0003341">
    <property type="term" value="P:cilium movement"/>
    <property type="evidence" value="ECO:0007669"/>
    <property type="project" value="InterPro"/>
</dbReference>
<accession>A0A8C6L9S4</accession>
<dbReference type="PANTHER" id="PTHR46518:SF1">
    <property type="entry name" value="OUTER DYNEIN ARM-DOCKING COMPLEX SUBUNIT 3"/>
    <property type="match status" value="1"/>
</dbReference>
<evidence type="ECO:0000256" key="1">
    <source>
        <dbReference type="SAM" id="Coils"/>
    </source>
</evidence>
<dbReference type="GeneTree" id="ENSGT00940000153116"/>
<dbReference type="Proteomes" id="UP000694548">
    <property type="component" value="Chromosome sgr02"/>
</dbReference>
<reference evidence="3" key="2">
    <citation type="submission" date="2025-08" db="UniProtKB">
        <authorList>
            <consortium name="Ensembl"/>
        </authorList>
    </citation>
    <scope>IDENTIFICATION</scope>
</reference>
<feature type="region of interest" description="Disordered" evidence="2">
    <location>
        <begin position="246"/>
        <end position="277"/>
    </location>
</feature>
<proteinExistence type="predicted"/>
<keyword evidence="1" id="KW-0175">Coiled coil</keyword>